<comment type="caution">
    <text evidence="2">The sequence shown here is derived from an EMBL/GenBank/DDBJ whole genome shotgun (WGS) entry which is preliminary data.</text>
</comment>
<feature type="region of interest" description="Disordered" evidence="1">
    <location>
        <begin position="1"/>
        <end position="30"/>
    </location>
</feature>
<dbReference type="AlphaFoldDB" id="A0A2R6NXK7"/>
<protein>
    <submittedName>
        <fullName evidence="2">Uncharacterized protein</fullName>
    </submittedName>
</protein>
<dbReference type="Proteomes" id="UP000186601">
    <property type="component" value="Unassembled WGS sequence"/>
</dbReference>
<reference evidence="2 3" key="1">
    <citation type="submission" date="2018-02" db="EMBL/GenBank/DDBJ databases">
        <title>Genome sequence of the basidiomycete white-rot fungus Phlebia centrifuga.</title>
        <authorList>
            <person name="Granchi Z."/>
            <person name="Peng M."/>
            <person name="de Vries R.P."/>
            <person name="Hilden K."/>
            <person name="Makela M.R."/>
            <person name="Grigoriev I."/>
            <person name="Riley R."/>
        </authorList>
    </citation>
    <scope>NUCLEOTIDE SEQUENCE [LARGE SCALE GENOMIC DNA]</scope>
    <source>
        <strain evidence="2 3">FBCC195</strain>
    </source>
</reference>
<feature type="region of interest" description="Disordered" evidence="1">
    <location>
        <begin position="50"/>
        <end position="90"/>
    </location>
</feature>
<dbReference type="EMBL" id="MLYV02000697">
    <property type="protein sequence ID" value="PSR79379.1"/>
    <property type="molecule type" value="Genomic_DNA"/>
</dbReference>
<keyword evidence="3" id="KW-1185">Reference proteome</keyword>
<proteinExistence type="predicted"/>
<feature type="compositionally biased region" description="Basic and acidic residues" evidence="1">
    <location>
        <begin position="60"/>
        <end position="79"/>
    </location>
</feature>
<evidence type="ECO:0000313" key="2">
    <source>
        <dbReference type="EMBL" id="PSR79379.1"/>
    </source>
</evidence>
<gene>
    <name evidence="2" type="ORF">PHLCEN_2v7067</name>
</gene>
<organism evidence="2 3">
    <name type="scientific">Hermanssonia centrifuga</name>
    <dbReference type="NCBI Taxonomy" id="98765"/>
    <lineage>
        <taxon>Eukaryota</taxon>
        <taxon>Fungi</taxon>
        <taxon>Dikarya</taxon>
        <taxon>Basidiomycota</taxon>
        <taxon>Agaricomycotina</taxon>
        <taxon>Agaricomycetes</taxon>
        <taxon>Polyporales</taxon>
        <taxon>Meruliaceae</taxon>
        <taxon>Hermanssonia</taxon>
    </lineage>
</organism>
<name>A0A2R6NXK7_9APHY</name>
<sequence length="90" mass="10264">MEAGQHEIGKVLDGSNKADDQPMKSEPTILEKFKEKEFKVLEWDGINAMVEDEGAPSSEVSERTAEQEKAHHEMRKEAQVKLQRIQESLQ</sequence>
<evidence type="ECO:0000256" key="1">
    <source>
        <dbReference type="SAM" id="MobiDB-lite"/>
    </source>
</evidence>
<evidence type="ECO:0000313" key="3">
    <source>
        <dbReference type="Proteomes" id="UP000186601"/>
    </source>
</evidence>
<accession>A0A2R6NXK7</accession>